<sequence>MDGQVQRLEAPMLALGFHGSDAEGVGTVFERHLPKRDVAEGAWRLLTDGGRGRHV</sequence>
<protein>
    <submittedName>
        <fullName evidence="1">Uncharacterized protein</fullName>
    </submittedName>
</protein>
<proteinExistence type="predicted"/>
<name>F8C9U3_MYXFH</name>
<dbReference type="AlphaFoldDB" id="F8C9U3"/>
<dbReference type="EMBL" id="CP002830">
    <property type="protein sequence ID" value="AEI62093.1"/>
    <property type="molecule type" value="Genomic_DNA"/>
</dbReference>
<dbReference type="KEGG" id="mfu:LILAB_00805"/>
<dbReference type="HOGENOM" id="CLU_3027519_0_0_7"/>
<dbReference type="STRING" id="483219.LILAB_00805"/>
<evidence type="ECO:0000313" key="1">
    <source>
        <dbReference type="EMBL" id="AEI62093.1"/>
    </source>
</evidence>
<organism evidence="1 2">
    <name type="scientific">Myxococcus fulvus (strain ATCC BAA-855 / HW-1)</name>
    <dbReference type="NCBI Taxonomy" id="483219"/>
    <lineage>
        <taxon>Bacteria</taxon>
        <taxon>Pseudomonadati</taxon>
        <taxon>Myxococcota</taxon>
        <taxon>Myxococcia</taxon>
        <taxon>Myxococcales</taxon>
        <taxon>Cystobacterineae</taxon>
        <taxon>Myxococcaceae</taxon>
        <taxon>Myxococcus</taxon>
    </lineage>
</organism>
<gene>
    <name evidence="1" type="ordered locus">LILAB_00805</name>
</gene>
<evidence type="ECO:0000313" key="2">
    <source>
        <dbReference type="Proteomes" id="UP000000488"/>
    </source>
</evidence>
<accession>F8C9U3</accession>
<dbReference type="Proteomes" id="UP000000488">
    <property type="component" value="Chromosome"/>
</dbReference>
<reference evidence="1 2" key="1">
    <citation type="journal article" date="2011" name="J. Bacteriol.">
        <title>Genome sequence of the halotolerant marine bacterium Myxococcus fulvus HW-1.</title>
        <authorList>
            <person name="Li Z.F."/>
            <person name="Li X."/>
            <person name="Liu H."/>
            <person name="Liu X."/>
            <person name="Han K."/>
            <person name="Wu Z.H."/>
            <person name="Hu W."/>
            <person name="Li F.F."/>
            <person name="Li Y.Z."/>
        </authorList>
    </citation>
    <scope>NUCLEOTIDE SEQUENCE [LARGE SCALE GENOMIC DNA]</scope>
    <source>
        <strain evidence="2">ATCC BAA-855 / HW-1</strain>
    </source>
</reference>